<comment type="caution">
    <text evidence="5">The sequence shown here is derived from an EMBL/GenBank/DDBJ whole genome shotgun (WGS) entry which is preliminary data.</text>
</comment>
<gene>
    <name evidence="5" type="ORF">AKJ40_03010</name>
</gene>
<accession>A0A133UZA7</accession>
<organism evidence="5 6">
    <name type="scientific">candidate division MSBL1 archaeon SCGC-AAA259M10</name>
    <dbReference type="NCBI Taxonomy" id="1698270"/>
    <lineage>
        <taxon>Archaea</taxon>
        <taxon>Methanobacteriati</taxon>
        <taxon>Methanobacteriota</taxon>
        <taxon>candidate division MSBL1</taxon>
    </lineage>
</organism>
<dbReference type="GO" id="GO:0006261">
    <property type="term" value="P:DNA-templated DNA replication"/>
    <property type="evidence" value="ECO:0007669"/>
    <property type="project" value="TreeGrafter"/>
</dbReference>
<keyword evidence="3" id="KW-0548">Nucleotidyltransferase</keyword>
<dbReference type="EC" id="2.7.7.7" evidence="1"/>
<dbReference type="InterPro" id="IPR042087">
    <property type="entry name" value="DNA_pol_B_thumb"/>
</dbReference>
<keyword evidence="4" id="KW-0239">DNA-directed DNA polymerase</keyword>
<dbReference type="PANTHER" id="PTHR10322:SF23">
    <property type="entry name" value="DNA POLYMERASE DELTA CATALYTIC SUBUNIT"/>
    <property type="match status" value="1"/>
</dbReference>
<evidence type="ECO:0000256" key="1">
    <source>
        <dbReference type="ARBA" id="ARBA00012417"/>
    </source>
</evidence>
<dbReference type="Proteomes" id="UP000070341">
    <property type="component" value="Unassembled WGS sequence"/>
</dbReference>
<dbReference type="AlphaFoldDB" id="A0A133UZA7"/>
<evidence type="ECO:0000256" key="2">
    <source>
        <dbReference type="ARBA" id="ARBA00022679"/>
    </source>
</evidence>
<dbReference type="InterPro" id="IPR050240">
    <property type="entry name" value="DNA_pol_type-B"/>
</dbReference>
<dbReference type="SUPFAM" id="SSF56672">
    <property type="entry name" value="DNA/RNA polymerases"/>
    <property type="match status" value="1"/>
</dbReference>
<evidence type="ECO:0000313" key="6">
    <source>
        <dbReference type="Proteomes" id="UP000070341"/>
    </source>
</evidence>
<dbReference type="PANTHER" id="PTHR10322">
    <property type="entry name" value="DNA POLYMERASE CATALYTIC SUBUNIT"/>
    <property type="match status" value="1"/>
</dbReference>
<keyword evidence="2" id="KW-0808">Transferase</keyword>
<sequence>MGNTPWGFRSKFLGPNGHPGSVVFIIHETGEHNGVNMRGLLLDADYLRLFIKAGEEVVSVLERELPPGSPEKAARIVREATRRVERGRTDLEELVIHKNLKKPIGDYETEGPHVIAAKRLRKAGREVEPGMEGYPLLPLHRMEEA</sequence>
<dbReference type="EMBL" id="LHXU01000046">
    <property type="protein sequence ID" value="KXA99500.1"/>
    <property type="molecule type" value="Genomic_DNA"/>
</dbReference>
<dbReference type="Gene3D" id="1.10.132.60">
    <property type="entry name" value="DNA polymerase family B, C-terminal domain"/>
    <property type="match status" value="1"/>
</dbReference>
<name>A0A133UZA7_9EURY</name>
<dbReference type="InterPro" id="IPR043502">
    <property type="entry name" value="DNA/RNA_pol_sf"/>
</dbReference>
<evidence type="ECO:0000256" key="3">
    <source>
        <dbReference type="ARBA" id="ARBA00022695"/>
    </source>
</evidence>
<dbReference type="GO" id="GO:0003887">
    <property type="term" value="F:DNA-directed DNA polymerase activity"/>
    <property type="evidence" value="ECO:0007669"/>
    <property type="project" value="UniProtKB-KW"/>
</dbReference>
<proteinExistence type="predicted"/>
<evidence type="ECO:0000256" key="4">
    <source>
        <dbReference type="ARBA" id="ARBA00022932"/>
    </source>
</evidence>
<evidence type="ECO:0000313" key="5">
    <source>
        <dbReference type="EMBL" id="KXA99500.1"/>
    </source>
</evidence>
<protein>
    <recommendedName>
        <fullName evidence="1">DNA-directed DNA polymerase</fullName>
        <ecNumber evidence="1">2.7.7.7</ecNumber>
    </recommendedName>
</protein>
<reference evidence="5 6" key="1">
    <citation type="journal article" date="2016" name="Sci. Rep.">
        <title>Metabolic traits of an uncultured archaeal lineage -MSBL1- from brine pools of the Red Sea.</title>
        <authorList>
            <person name="Mwirichia R."/>
            <person name="Alam I."/>
            <person name="Rashid M."/>
            <person name="Vinu M."/>
            <person name="Ba-Alawi W."/>
            <person name="Anthony Kamau A."/>
            <person name="Kamanda Ngugi D."/>
            <person name="Goker M."/>
            <person name="Klenk H.P."/>
            <person name="Bajic V."/>
            <person name="Stingl U."/>
        </authorList>
    </citation>
    <scope>NUCLEOTIDE SEQUENCE [LARGE SCALE GENOMIC DNA]</scope>
    <source>
        <strain evidence="5">SCGC-AAA259M10</strain>
    </source>
</reference>
<keyword evidence="6" id="KW-1185">Reference proteome</keyword>